<evidence type="ECO:0000256" key="5">
    <source>
        <dbReference type="SAM" id="MobiDB-lite"/>
    </source>
</evidence>
<dbReference type="Pfam" id="PF00291">
    <property type="entry name" value="PALP"/>
    <property type="match status" value="1"/>
</dbReference>
<dbReference type="PANTHER" id="PTHR10314">
    <property type="entry name" value="CYSTATHIONINE BETA-SYNTHASE"/>
    <property type="match status" value="1"/>
</dbReference>
<gene>
    <name evidence="7" type="ORF">FHU28_003088</name>
</gene>
<dbReference type="InterPro" id="IPR050214">
    <property type="entry name" value="Cys_Synth/Cystath_Beta-Synth"/>
</dbReference>
<evidence type="ECO:0000256" key="1">
    <source>
        <dbReference type="ARBA" id="ARBA00001933"/>
    </source>
</evidence>
<proteinExistence type="predicted"/>
<dbReference type="Gene3D" id="3.40.50.1100">
    <property type="match status" value="2"/>
</dbReference>
<dbReference type="EC" id="2.5.1.47" evidence="7"/>
<dbReference type="InterPro" id="IPR023927">
    <property type="entry name" value="SbnA"/>
</dbReference>
<dbReference type="NCBIfam" id="TIGR03945">
    <property type="entry name" value="PLP_SbnA_fam"/>
    <property type="match status" value="1"/>
</dbReference>
<evidence type="ECO:0000256" key="3">
    <source>
        <dbReference type="ARBA" id="ARBA00022679"/>
    </source>
</evidence>
<feature type="domain" description="Tryptophan synthase beta chain-like PALP" evidence="6">
    <location>
        <begin position="25"/>
        <end position="292"/>
    </location>
</feature>
<dbReference type="InterPro" id="IPR001926">
    <property type="entry name" value="TrpB-like_PALP"/>
</dbReference>
<keyword evidence="4" id="KW-0663">Pyridoxal phosphate</keyword>
<evidence type="ECO:0000259" key="6">
    <source>
        <dbReference type="Pfam" id="PF00291"/>
    </source>
</evidence>
<evidence type="ECO:0000256" key="4">
    <source>
        <dbReference type="ARBA" id="ARBA00022898"/>
    </source>
</evidence>
<keyword evidence="3 7" id="KW-0808">Transferase</keyword>
<comment type="caution">
    <text evidence="7">The sequence shown here is derived from an EMBL/GenBank/DDBJ whole genome shotgun (WGS) entry which is preliminary data.</text>
</comment>
<comment type="subunit">
    <text evidence="2">Homodimer.</text>
</comment>
<name>A0ABR6MCZ1_MICEC</name>
<reference evidence="7 8" key="1">
    <citation type="submission" date="2020-08" db="EMBL/GenBank/DDBJ databases">
        <title>Sequencing the genomes of 1000 actinobacteria strains.</title>
        <authorList>
            <person name="Klenk H.-P."/>
        </authorList>
    </citation>
    <scope>NUCLEOTIDE SEQUENCE [LARGE SCALE GENOMIC DNA]</scope>
    <source>
        <strain evidence="7 8">DSM 43036</strain>
    </source>
</reference>
<sequence length="333" mass="35730">MIFQSALDLQFPDLFLELSGFLPDSRLYLKIEAMNPAGSIKFKPALAMVDDLEQRGLLRPGSRVIESSSGNLGIALAIVCNARGYSFTCVTDLNTAPATIALMRAYGARVVVIDERDANGGFLSMRLAHLQERMAADPTLVWPNQYANPVNTMAHYHTTAAEILKEFPEVDAVFVGAGTTGTLTGCAQYFAQHRPETKVFAVDIIGSTTFGTPPGRRHIPGLGTSRTPEIASLRHVTDLVMVSEYDTVRACRLLRNRYFLLGGGSTGAVLSGVSARARMLRPGSVVVAISPDLGDRYAGTLYDPGWLAERGLDSPPASTGRSDVPTAACPDPV</sequence>
<dbReference type="Proteomes" id="UP000618986">
    <property type="component" value="Unassembled WGS sequence"/>
</dbReference>
<dbReference type="GO" id="GO:0004124">
    <property type="term" value="F:cysteine synthase activity"/>
    <property type="evidence" value="ECO:0007669"/>
    <property type="project" value="UniProtKB-EC"/>
</dbReference>
<dbReference type="SUPFAM" id="SSF53686">
    <property type="entry name" value="Tryptophan synthase beta subunit-like PLP-dependent enzymes"/>
    <property type="match status" value="1"/>
</dbReference>
<protein>
    <submittedName>
        <fullName evidence="7">Cysteine synthase A</fullName>
        <ecNumber evidence="7">2.5.1.47</ecNumber>
    </submittedName>
</protein>
<dbReference type="InterPro" id="IPR036052">
    <property type="entry name" value="TrpB-like_PALP_sf"/>
</dbReference>
<comment type="cofactor">
    <cofactor evidence="1">
        <name>pyridoxal 5'-phosphate</name>
        <dbReference type="ChEBI" id="CHEBI:597326"/>
    </cofactor>
</comment>
<feature type="region of interest" description="Disordered" evidence="5">
    <location>
        <begin position="312"/>
        <end position="333"/>
    </location>
</feature>
<dbReference type="EMBL" id="JACHJC010000001">
    <property type="protein sequence ID" value="MBB5113249.1"/>
    <property type="molecule type" value="Genomic_DNA"/>
</dbReference>
<evidence type="ECO:0000256" key="2">
    <source>
        <dbReference type="ARBA" id="ARBA00011738"/>
    </source>
</evidence>
<evidence type="ECO:0000313" key="7">
    <source>
        <dbReference type="EMBL" id="MBB5113249.1"/>
    </source>
</evidence>
<accession>A0ABR6MCZ1</accession>
<dbReference type="CDD" id="cd01561">
    <property type="entry name" value="CBS_like"/>
    <property type="match status" value="1"/>
</dbReference>
<organism evidence="7 8">
    <name type="scientific">Micromonospora echinospora</name>
    <name type="common">Micromonospora purpurea</name>
    <dbReference type="NCBI Taxonomy" id="1877"/>
    <lineage>
        <taxon>Bacteria</taxon>
        <taxon>Bacillati</taxon>
        <taxon>Actinomycetota</taxon>
        <taxon>Actinomycetes</taxon>
        <taxon>Micromonosporales</taxon>
        <taxon>Micromonosporaceae</taxon>
        <taxon>Micromonospora</taxon>
    </lineage>
</organism>
<keyword evidence="8" id="KW-1185">Reference proteome</keyword>
<evidence type="ECO:0000313" key="8">
    <source>
        <dbReference type="Proteomes" id="UP000618986"/>
    </source>
</evidence>